<dbReference type="InterPro" id="IPR032441">
    <property type="entry name" value="SP24"/>
</dbReference>
<dbReference type="Pfam" id="PF16504">
    <property type="entry name" value="SP24"/>
    <property type="match status" value="1"/>
</dbReference>
<dbReference type="EMBL" id="OK491509">
    <property type="protein sequence ID" value="UDL14015.1"/>
    <property type="molecule type" value="Genomic_RNA"/>
</dbReference>
<organism evidence="3">
    <name type="scientific">Xiangshan martelli-like virus 4</name>
    <dbReference type="NCBI Taxonomy" id="2886235"/>
    <lineage>
        <taxon>Viruses</taxon>
        <taxon>Riboviria</taxon>
        <taxon>Orthornavirae</taxon>
        <taxon>Kitrinoviricota</taxon>
        <taxon>Alsuviricetes</taxon>
        <taxon>Martellivirales</taxon>
    </lineage>
</organism>
<accession>A0A8K1YQR5</accession>
<reference evidence="3" key="1">
    <citation type="submission" date="2021-09" db="EMBL/GenBank/DDBJ databases">
        <authorList>
            <person name="Li N.N."/>
        </authorList>
    </citation>
    <scope>NUCLEOTIDE SEQUENCE</scope>
    <source>
        <strain evidence="3">Novel_33</strain>
    </source>
</reference>
<feature type="transmembrane region" description="Helical" evidence="2">
    <location>
        <begin position="140"/>
        <end position="169"/>
    </location>
</feature>
<feature type="transmembrane region" description="Helical" evidence="2">
    <location>
        <begin position="56"/>
        <end position="74"/>
    </location>
</feature>
<feature type="transmembrane region" description="Helical" evidence="2">
    <location>
        <begin position="99"/>
        <end position="120"/>
    </location>
</feature>
<evidence type="ECO:0000313" key="3">
    <source>
        <dbReference type="EMBL" id="UDL14015.1"/>
    </source>
</evidence>
<evidence type="ECO:0000256" key="1">
    <source>
        <dbReference type="SAM" id="MobiDB-lite"/>
    </source>
</evidence>
<sequence length="244" mass="26922">MVEITEIDSSVAGTTRGRPRATESTTGITVVRGGNLLGTGLFQSIQDAYTNLNQNGFVIVYLGILGFASIAEFSKTTGPLELMKDALDAIVKDKKDHSLLINLAILLSKLLGFMIANKFRFMALGWMWFPYFAKPSSKNFWVSLFLSLFAIFSVSLDIWEIFFISQAYYLWAALRNPTHKMIALIVGVFLLIIALDVNFHTSPPDHVPPSKRDTYGSGNLRKNMSGGHSPPVPSDASVRNKTSP</sequence>
<proteinExistence type="predicted"/>
<keyword evidence="2" id="KW-0812">Transmembrane</keyword>
<keyword evidence="2" id="KW-0472">Membrane</keyword>
<protein>
    <submittedName>
        <fullName evidence="3">Uncharacterized protein</fullName>
    </submittedName>
</protein>
<evidence type="ECO:0000256" key="2">
    <source>
        <dbReference type="SAM" id="Phobius"/>
    </source>
</evidence>
<feature type="region of interest" description="Disordered" evidence="1">
    <location>
        <begin position="204"/>
        <end position="244"/>
    </location>
</feature>
<name>A0A8K1YQR5_9VIRU</name>
<feature type="transmembrane region" description="Helical" evidence="2">
    <location>
        <begin position="181"/>
        <end position="199"/>
    </location>
</feature>
<keyword evidence="2" id="KW-1133">Transmembrane helix</keyword>